<dbReference type="Pfam" id="PF07690">
    <property type="entry name" value="MFS_1"/>
    <property type="match status" value="1"/>
</dbReference>
<dbReference type="CDD" id="cd17477">
    <property type="entry name" value="MFS_YcaD_like"/>
    <property type="match status" value="1"/>
</dbReference>
<feature type="transmembrane region" description="Helical" evidence="5">
    <location>
        <begin position="322"/>
        <end position="348"/>
    </location>
</feature>
<organism evidence="7 8">
    <name type="scientific">Flavimaribacter sediminis</name>
    <dbReference type="NCBI Taxonomy" id="2865987"/>
    <lineage>
        <taxon>Bacteria</taxon>
        <taxon>Pseudomonadati</taxon>
        <taxon>Pseudomonadota</taxon>
        <taxon>Alphaproteobacteria</taxon>
        <taxon>Hyphomicrobiales</taxon>
        <taxon>Rhizobiaceae</taxon>
        <taxon>Flavimaribacter</taxon>
    </lineage>
</organism>
<feature type="domain" description="Major facilitator superfamily (MFS) profile" evidence="6">
    <location>
        <begin position="7"/>
        <end position="379"/>
    </location>
</feature>
<feature type="transmembrane region" description="Helical" evidence="5">
    <location>
        <begin position="156"/>
        <end position="175"/>
    </location>
</feature>
<feature type="region of interest" description="Disordered" evidence="4">
    <location>
        <begin position="396"/>
        <end position="420"/>
    </location>
</feature>
<name>A0AAE2ZRJ6_9HYPH</name>
<dbReference type="InterPro" id="IPR047200">
    <property type="entry name" value="MFS_YcaD-like"/>
</dbReference>
<dbReference type="InterPro" id="IPR011701">
    <property type="entry name" value="MFS"/>
</dbReference>
<dbReference type="InterPro" id="IPR036259">
    <property type="entry name" value="MFS_trans_sf"/>
</dbReference>
<feature type="transmembrane region" description="Helical" evidence="5">
    <location>
        <begin position="41"/>
        <end position="61"/>
    </location>
</feature>
<dbReference type="PROSITE" id="PS50850">
    <property type="entry name" value="MFS"/>
    <property type="match status" value="1"/>
</dbReference>
<evidence type="ECO:0000256" key="5">
    <source>
        <dbReference type="SAM" id="Phobius"/>
    </source>
</evidence>
<keyword evidence="8" id="KW-1185">Reference proteome</keyword>
<feature type="transmembrane region" description="Helical" evidence="5">
    <location>
        <begin position="354"/>
        <end position="373"/>
    </location>
</feature>
<dbReference type="AlphaFoldDB" id="A0AAE2ZRJ6"/>
<proteinExistence type="predicted"/>
<dbReference type="EMBL" id="JAICBX010000004">
    <property type="protein sequence ID" value="MBW8639495.1"/>
    <property type="molecule type" value="Genomic_DNA"/>
</dbReference>
<feature type="transmembrane region" description="Helical" evidence="5">
    <location>
        <begin position="196"/>
        <end position="218"/>
    </location>
</feature>
<dbReference type="PANTHER" id="PTHR23521">
    <property type="entry name" value="TRANSPORTER MFS SUPERFAMILY"/>
    <property type="match status" value="1"/>
</dbReference>
<keyword evidence="3 5" id="KW-0472">Membrane</keyword>
<reference evidence="7" key="1">
    <citation type="submission" date="2021-08" db="EMBL/GenBank/DDBJ databases">
        <title>Hoeflea bacterium WL0058 sp. nov., isolated from the sediment.</title>
        <authorList>
            <person name="Wang L."/>
            <person name="Zhang D."/>
        </authorList>
    </citation>
    <scope>NUCLEOTIDE SEQUENCE</scope>
    <source>
        <strain evidence="7">WL0058</strain>
    </source>
</reference>
<evidence type="ECO:0000256" key="3">
    <source>
        <dbReference type="ARBA" id="ARBA00023136"/>
    </source>
</evidence>
<feature type="transmembrane region" description="Helical" evidence="5">
    <location>
        <begin position="264"/>
        <end position="283"/>
    </location>
</feature>
<evidence type="ECO:0000259" key="6">
    <source>
        <dbReference type="PROSITE" id="PS50850"/>
    </source>
</evidence>
<evidence type="ECO:0000256" key="2">
    <source>
        <dbReference type="ARBA" id="ARBA00022989"/>
    </source>
</evidence>
<evidence type="ECO:0000256" key="1">
    <source>
        <dbReference type="ARBA" id="ARBA00022692"/>
    </source>
</evidence>
<dbReference type="RefSeq" id="WP_220230222.1">
    <property type="nucleotide sequence ID" value="NZ_JAICBX010000004.1"/>
</dbReference>
<feature type="transmembrane region" description="Helical" evidence="5">
    <location>
        <begin position="289"/>
        <end position="310"/>
    </location>
</feature>
<gene>
    <name evidence="7" type="ORF">K1W69_20040</name>
</gene>
<dbReference type="Proteomes" id="UP001196509">
    <property type="component" value="Unassembled WGS sequence"/>
</dbReference>
<feature type="transmembrane region" description="Helical" evidence="5">
    <location>
        <begin position="73"/>
        <end position="92"/>
    </location>
</feature>
<comment type="caution">
    <text evidence="7">The sequence shown here is derived from an EMBL/GenBank/DDBJ whole genome shotgun (WGS) entry which is preliminary data.</text>
</comment>
<evidence type="ECO:0000256" key="4">
    <source>
        <dbReference type="SAM" id="MobiDB-lite"/>
    </source>
</evidence>
<evidence type="ECO:0000313" key="8">
    <source>
        <dbReference type="Proteomes" id="UP001196509"/>
    </source>
</evidence>
<feature type="transmembrane region" description="Helical" evidence="5">
    <location>
        <begin position="98"/>
        <end position="119"/>
    </location>
</feature>
<dbReference type="Gene3D" id="1.20.1250.20">
    <property type="entry name" value="MFS general substrate transporter like domains"/>
    <property type="match status" value="2"/>
</dbReference>
<dbReference type="GO" id="GO:0022857">
    <property type="term" value="F:transmembrane transporter activity"/>
    <property type="evidence" value="ECO:0007669"/>
    <property type="project" value="InterPro"/>
</dbReference>
<dbReference type="SUPFAM" id="SSF103473">
    <property type="entry name" value="MFS general substrate transporter"/>
    <property type="match status" value="1"/>
</dbReference>
<feature type="transmembrane region" description="Helical" evidence="5">
    <location>
        <begin position="131"/>
        <end position="150"/>
    </location>
</feature>
<dbReference type="GO" id="GO:0005886">
    <property type="term" value="C:plasma membrane"/>
    <property type="evidence" value="ECO:0007669"/>
    <property type="project" value="TreeGrafter"/>
</dbReference>
<sequence length="420" mass="45271">MARNLLPVASLLLSVFFMMIGGGLAGYLLPLRAVGEGWSTFHISMIATSYSLFFTLGCIVVPRMVLRVGHVRVFAVLAALMSISLLMHALVVEIPAWILIRGIAGFSIAGGYMVIESWLNERVTNDTRGAVFSVYMVVSMIGLMAGQYMVPLGNPMLPTLFMVCAVIYAMALIPTGLSNAQSPQPLTQVSIDLKQLYLTSPAAVIGCLLAGVIGGSWLNLAPVYAQLSGLSTASGATMLALAMFGGALLQIPLGRMSDRMDRRFVMAFAGGVGAFMCVLAMLFGTSNLYVFFAIMFLLGTVLFPIYALSVAHANDHAEAHEFVIVSSGLLIVYGVGTVVGPMISGALMDQVGPFAMFIVIGLGFLAYALHSLYRSYRRERATEEERVEFQPIPVTRNQTPQTYELDPRVDFEAEENADTA</sequence>
<keyword evidence="1 5" id="KW-0812">Transmembrane</keyword>
<protein>
    <submittedName>
        <fullName evidence="7">MFS transporter</fullName>
    </submittedName>
</protein>
<feature type="transmembrane region" description="Helical" evidence="5">
    <location>
        <begin position="230"/>
        <end position="252"/>
    </location>
</feature>
<accession>A0AAE2ZRJ6</accession>
<dbReference type="InterPro" id="IPR020846">
    <property type="entry name" value="MFS_dom"/>
</dbReference>
<evidence type="ECO:0000313" key="7">
    <source>
        <dbReference type="EMBL" id="MBW8639495.1"/>
    </source>
</evidence>
<keyword evidence="2 5" id="KW-1133">Transmembrane helix</keyword>
<dbReference type="PANTHER" id="PTHR23521:SF3">
    <property type="entry name" value="MFS TRANSPORTER"/>
    <property type="match status" value="1"/>
</dbReference>